<protein>
    <submittedName>
        <fullName evidence="2">Uncharacterized protein</fullName>
    </submittedName>
</protein>
<proteinExistence type="predicted"/>
<dbReference type="Proteomes" id="UP000887565">
    <property type="component" value="Unplaced"/>
</dbReference>
<evidence type="ECO:0000313" key="2">
    <source>
        <dbReference type="WBParaSite" id="nRc.2.0.1.t02588-RA"/>
    </source>
</evidence>
<dbReference type="AlphaFoldDB" id="A0A915HKU4"/>
<dbReference type="WBParaSite" id="nRc.2.0.1.t02588-RA">
    <property type="protein sequence ID" value="nRc.2.0.1.t02588-RA"/>
    <property type="gene ID" value="nRc.2.0.1.g02588"/>
</dbReference>
<sequence>MYKPTMTIRAINIEIMIKVLFFHCRATDKLKKCIIHWVQVTTCQKLPAVGGGVVIWYIAIFDSIQTYTDNDYPKRHKDYLKNIIYNRIMCGQIPIKVFIRDGGAVKAINIEKMSSNLPYVVMIKLYRSVLYESNKNSDYIT</sequence>
<organism evidence="1 2">
    <name type="scientific">Romanomermis culicivorax</name>
    <name type="common">Nematode worm</name>
    <dbReference type="NCBI Taxonomy" id="13658"/>
    <lineage>
        <taxon>Eukaryota</taxon>
        <taxon>Metazoa</taxon>
        <taxon>Ecdysozoa</taxon>
        <taxon>Nematoda</taxon>
        <taxon>Enoplea</taxon>
        <taxon>Dorylaimia</taxon>
        <taxon>Mermithida</taxon>
        <taxon>Mermithoidea</taxon>
        <taxon>Mermithidae</taxon>
        <taxon>Romanomermis</taxon>
    </lineage>
</organism>
<evidence type="ECO:0000313" key="1">
    <source>
        <dbReference type="Proteomes" id="UP000887565"/>
    </source>
</evidence>
<reference evidence="2" key="1">
    <citation type="submission" date="2022-11" db="UniProtKB">
        <authorList>
            <consortium name="WormBaseParasite"/>
        </authorList>
    </citation>
    <scope>IDENTIFICATION</scope>
</reference>
<name>A0A915HKU4_ROMCU</name>
<keyword evidence="1" id="KW-1185">Reference proteome</keyword>
<accession>A0A915HKU4</accession>